<protein>
    <submittedName>
        <fullName evidence="5">ABC transporter ATP-binding protein</fullName>
    </submittedName>
</protein>
<evidence type="ECO:0000259" key="4">
    <source>
        <dbReference type="PROSITE" id="PS50893"/>
    </source>
</evidence>
<evidence type="ECO:0000256" key="2">
    <source>
        <dbReference type="ARBA" id="ARBA00022741"/>
    </source>
</evidence>
<keyword evidence="1" id="KW-0813">Transport</keyword>
<dbReference type="InterPro" id="IPR003439">
    <property type="entry name" value="ABC_transporter-like_ATP-bd"/>
</dbReference>
<keyword evidence="2" id="KW-0547">Nucleotide-binding</keyword>
<evidence type="ECO:0000256" key="1">
    <source>
        <dbReference type="ARBA" id="ARBA00022448"/>
    </source>
</evidence>
<sequence length="311" mass="33964">MTDIAVEFDTVTCIFGQKVAVRDLSLRIPVGSTFALVGRNGAGKSTTIRTLLGLIEPTRGASKLLGADSQRLPPEVRARVGYLAEGHPVHRRMTVQEHAGFQARYHAKWHEKTFRAILEAFSIDERAKAIHLSRGQRAIVCLGLTLATRPDLLVLDDPMMGLDPIARRAFLEALVHFSRGEGRTVLFSSHLLADVERVADYLGVLDGGSLRACCTIDTFQKQVRKYILHFDGKPPGLSLFPGLVGVAVRPSELHATVVSNGDTLPPPLRALHPRAVEELPMGLEDSLLAYIGDASVGHFLLHEPHDQEVAS</sequence>
<dbReference type="PANTHER" id="PTHR42939">
    <property type="entry name" value="ABC TRANSPORTER ATP-BINDING PROTEIN ALBC-RELATED"/>
    <property type="match status" value="1"/>
</dbReference>
<dbReference type="InterPro" id="IPR051782">
    <property type="entry name" value="ABC_Transporter_VariousFunc"/>
</dbReference>
<feature type="domain" description="ABC transporter" evidence="4">
    <location>
        <begin position="6"/>
        <end position="232"/>
    </location>
</feature>
<dbReference type="PROSITE" id="PS50893">
    <property type="entry name" value="ABC_TRANSPORTER_2"/>
    <property type="match status" value="1"/>
</dbReference>
<gene>
    <name evidence="5" type="ORF">LVJ94_32705</name>
</gene>
<organism evidence="5 6">
    <name type="scientific">Pendulispora rubella</name>
    <dbReference type="NCBI Taxonomy" id="2741070"/>
    <lineage>
        <taxon>Bacteria</taxon>
        <taxon>Pseudomonadati</taxon>
        <taxon>Myxococcota</taxon>
        <taxon>Myxococcia</taxon>
        <taxon>Myxococcales</taxon>
        <taxon>Sorangiineae</taxon>
        <taxon>Pendulisporaceae</taxon>
        <taxon>Pendulispora</taxon>
    </lineage>
</organism>
<dbReference type="InterPro" id="IPR003593">
    <property type="entry name" value="AAA+_ATPase"/>
</dbReference>
<dbReference type="SUPFAM" id="SSF52540">
    <property type="entry name" value="P-loop containing nucleoside triphosphate hydrolases"/>
    <property type="match status" value="1"/>
</dbReference>
<dbReference type="PANTHER" id="PTHR42939:SF1">
    <property type="entry name" value="ABC TRANSPORTER ATP-BINDING PROTEIN ALBC-RELATED"/>
    <property type="match status" value="1"/>
</dbReference>
<dbReference type="SMART" id="SM00382">
    <property type="entry name" value="AAA"/>
    <property type="match status" value="1"/>
</dbReference>
<name>A0ABZ2KVS2_9BACT</name>
<proteinExistence type="predicted"/>
<dbReference type="RefSeq" id="WP_394831282.1">
    <property type="nucleotide sequence ID" value="NZ_CP089929.1"/>
</dbReference>
<dbReference type="Pfam" id="PF00005">
    <property type="entry name" value="ABC_tran"/>
    <property type="match status" value="1"/>
</dbReference>
<dbReference type="CDD" id="cd03230">
    <property type="entry name" value="ABC_DR_subfamily_A"/>
    <property type="match status" value="1"/>
</dbReference>
<dbReference type="InterPro" id="IPR027417">
    <property type="entry name" value="P-loop_NTPase"/>
</dbReference>
<evidence type="ECO:0000256" key="3">
    <source>
        <dbReference type="ARBA" id="ARBA00022840"/>
    </source>
</evidence>
<evidence type="ECO:0000313" key="6">
    <source>
        <dbReference type="Proteomes" id="UP001374803"/>
    </source>
</evidence>
<evidence type="ECO:0000313" key="5">
    <source>
        <dbReference type="EMBL" id="WXB01666.1"/>
    </source>
</evidence>
<keyword evidence="3 5" id="KW-0067">ATP-binding</keyword>
<dbReference type="Gene3D" id="3.40.50.300">
    <property type="entry name" value="P-loop containing nucleotide triphosphate hydrolases"/>
    <property type="match status" value="1"/>
</dbReference>
<keyword evidence="6" id="KW-1185">Reference proteome</keyword>
<reference evidence="5" key="1">
    <citation type="submission" date="2021-12" db="EMBL/GenBank/DDBJ databases">
        <title>Discovery of the Pendulisporaceae a myxobacterial family with distinct sporulation behavior and unique specialized metabolism.</title>
        <authorList>
            <person name="Garcia R."/>
            <person name="Popoff A."/>
            <person name="Bader C.D."/>
            <person name="Loehr J."/>
            <person name="Walesch S."/>
            <person name="Walt C."/>
            <person name="Boldt J."/>
            <person name="Bunk B."/>
            <person name="Haeckl F.J.F.P.J."/>
            <person name="Gunesch A.P."/>
            <person name="Birkelbach J."/>
            <person name="Nuebel U."/>
            <person name="Pietschmann T."/>
            <person name="Bach T."/>
            <person name="Mueller R."/>
        </authorList>
    </citation>
    <scope>NUCLEOTIDE SEQUENCE</scope>
    <source>
        <strain evidence="5">MSr11367</strain>
    </source>
</reference>
<accession>A0ABZ2KVS2</accession>
<dbReference type="GO" id="GO:0005524">
    <property type="term" value="F:ATP binding"/>
    <property type="evidence" value="ECO:0007669"/>
    <property type="project" value="UniProtKB-KW"/>
</dbReference>
<dbReference type="EMBL" id="CP089983">
    <property type="protein sequence ID" value="WXB01666.1"/>
    <property type="molecule type" value="Genomic_DNA"/>
</dbReference>
<dbReference type="Proteomes" id="UP001374803">
    <property type="component" value="Chromosome"/>
</dbReference>